<evidence type="ECO:0000256" key="1">
    <source>
        <dbReference type="ARBA" id="ARBA00001947"/>
    </source>
</evidence>
<keyword evidence="7" id="KW-0862">Zinc</keyword>
<comment type="similarity">
    <text evidence="2">Belongs to the cytidine and deoxycytidylate deaminase family.</text>
</comment>
<dbReference type="Gene3D" id="3.40.140.10">
    <property type="entry name" value="Cytidine Deaminase, domain 2"/>
    <property type="match status" value="1"/>
</dbReference>
<dbReference type="PANTHER" id="PTHR11086">
    <property type="entry name" value="DEOXYCYTIDYLATE DEAMINASE-RELATED"/>
    <property type="match status" value="1"/>
</dbReference>
<dbReference type="CDD" id="cd01286">
    <property type="entry name" value="deoxycytidylate_deaminase"/>
    <property type="match status" value="1"/>
</dbReference>
<name>A0ABD2II71_HETSC</name>
<dbReference type="AlphaFoldDB" id="A0ABD2II71"/>
<dbReference type="FunFam" id="3.40.140.10:FF:000021">
    <property type="entry name" value="Deoxycytidylate deaminase"/>
    <property type="match status" value="1"/>
</dbReference>
<evidence type="ECO:0000256" key="11">
    <source>
        <dbReference type="ARBA" id="ARBA00052978"/>
    </source>
</evidence>
<dbReference type="EC" id="3.5.4.12" evidence="9"/>
<dbReference type="Pfam" id="PF02892">
    <property type="entry name" value="zf-BED"/>
    <property type="match status" value="1"/>
</dbReference>
<feature type="region of interest" description="Disordered" evidence="14">
    <location>
        <begin position="300"/>
        <end position="324"/>
    </location>
</feature>
<evidence type="ECO:0000256" key="3">
    <source>
        <dbReference type="ARBA" id="ARBA00022723"/>
    </source>
</evidence>
<dbReference type="Proteomes" id="UP001620645">
    <property type="component" value="Unassembled WGS sequence"/>
</dbReference>
<evidence type="ECO:0000313" key="17">
    <source>
        <dbReference type="EMBL" id="KAL3078807.1"/>
    </source>
</evidence>
<feature type="domain" description="BED-type" evidence="15">
    <location>
        <begin position="1"/>
        <end position="50"/>
    </location>
</feature>
<keyword evidence="5 13" id="KW-0863">Zinc-finger</keyword>
<feature type="compositionally biased region" description="Low complexity" evidence="14">
    <location>
        <begin position="128"/>
        <end position="149"/>
    </location>
</feature>
<dbReference type="InterPro" id="IPR015517">
    <property type="entry name" value="dCMP_deaminase-rel"/>
</dbReference>
<organism evidence="17 18">
    <name type="scientific">Heterodera schachtii</name>
    <name type="common">Sugarbeet cyst nematode worm</name>
    <name type="synonym">Tylenchus schachtii</name>
    <dbReference type="NCBI Taxonomy" id="97005"/>
    <lineage>
        <taxon>Eukaryota</taxon>
        <taxon>Metazoa</taxon>
        <taxon>Ecdysozoa</taxon>
        <taxon>Nematoda</taxon>
        <taxon>Chromadorea</taxon>
        <taxon>Rhabditida</taxon>
        <taxon>Tylenchina</taxon>
        <taxon>Tylenchomorpha</taxon>
        <taxon>Tylenchoidea</taxon>
        <taxon>Heteroderidae</taxon>
        <taxon>Heteroderinae</taxon>
        <taxon>Heterodera</taxon>
    </lineage>
</organism>
<feature type="region of interest" description="Disordered" evidence="14">
    <location>
        <begin position="126"/>
        <end position="247"/>
    </location>
</feature>
<keyword evidence="3" id="KW-0479">Metal-binding</keyword>
<protein>
    <recommendedName>
        <fullName evidence="12">Probable deoxycytidylate deaminase</fullName>
        <ecNumber evidence="9">3.5.4.12</ecNumber>
    </recommendedName>
    <alternativeName>
        <fullName evidence="10">dCMP deaminase</fullName>
    </alternativeName>
</protein>
<dbReference type="SUPFAM" id="SSF53927">
    <property type="entry name" value="Cytidine deaminase-like"/>
    <property type="match status" value="1"/>
</dbReference>
<evidence type="ECO:0000256" key="6">
    <source>
        <dbReference type="ARBA" id="ARBA00022801"/>
    </source>
</evidence>
<gene>
    <name evidence="17" type="ORF">niasHS_014589</name>
</gene>
<evidence type="ECO:0000256" key="8">
    <source>
        <dbReference type="ARBA" id="ARBA00037036"/>
    </source>
</evidence>
<evidence type="ECO:0000259" key="15">
    <source>
        <dbReference type="PROSITE" id="PS50808"/>
    </source>
</evidence>
<dbReference type="SMART" id="SM00614">
    <property type="entry name" value="ZnF_BED"/>
    <property type="match status" value="1"/>
</dbReference>
<comment type="function">
    <text evidence="8">Supplies the nucleotide substrate for thymidylate synthetase.</text>
</comment>
<feature type="region of interest" description="Disordered" evidence="14">
    <location>
        <begin position="60"/>
        <end position="104"/>
    </location>
</feature>
<dbReference type="InterPro" id="IPR002125">
    <property type="entry name" value="CMP_dCMP_dom"/>
</dbReference>
<sequence>MPSIVWEYFDEFEGGGKCRLCGCVRNRKDKSTSTFWQHLERVHGLDKRQMMMGGGSFGGRGTRAPFNSNNHGLLAGGGGRDGDGMPSNDRGSAPPAEKIPKLDLVDSLGLDQKATEETFRFISELVRQQQQQKPQQQQNSSNNIPTSQQMSSTMPELEPAIELKRDEPATTPMERLIEPPIGINKRNELATQFGNRNDDGMTTPPAFFNAISDESSKKGGAKRKNKFAELPPTPPPSQLSNFSTQNASSSLSAAHSSASTSSTSSSSLLNNYFSGILQFAHSPLNLASIASSLNASPTPPSFVSPVPQPSSSQMIPSVGQPQPQQHGLLLTVSPKKSTAVVTDAENASAIVPNGDDEQAMTNSAKKKRTDYLSWDEFFMGVALMAAQRSKDPITQVGACIVKENFIIGIGYNGMPIGCNDDEMPWGKGDANPLNNKYLYVCHAEMNAILNKNSASVDGATLYTTLFPCAECAKMIIQSRISRVVYLSDKNTVQMEASRRLFNITGIKFSRYESSRPEVTLRFK</sequence>
<keyword evidence="18" id="KW-1185">Reference proteome</keyword>
<evidence type="ECO:0000256" key="14">
    <source>
        <dbReference type="SAM" id="MobiDB-lite"/>
    </source>
</evidence>
<evidence type="ECO:0000256" key="10">
    <source>
        <dbReference type="ARBA" id="ARBA00041763"/>
    </source>
</evidence>
<evidence type="ECO:0000259" key="16">
    <source>
        <dbReference type="PROSITE" id="PS51747"/>
    </source>
</evidence>
<evidence type="ECO:0000256" key="9">
    <source>
        <dbReference type="ARBA" id="ARBA00038938"/>
    </source>
</evidence>
<evidence type="ECO:0000256" key="13">
    <source>
        <dbReference type="PROSITE-ProRule" id="PRU00027"/>
    </source>
</evidence>
<evidence type="ECO:0000256" key="12">
    <source>
        <dbReference type="ARBA" id="ARBA00071625"/>
    </source>
</evidence>
<dbReference type="InterPro" id="IPR035105">
    <property type="entry name" value="Deoxycytidylate_deaminase_dom"/>
</dbReference>
<dbReference type="PROSITE" id="PS50808">
    <property type="entry name" value="ZF_BED"/>
    <property type="match status" value="1"/>
</dbReference>
<dbReference type="InterPro" id="IPR016193">
    <property type="entry name" value="Cytidine_deaminase-like"/>
</dbReference>
<dbReference type="InterPro" id="IPR036236">
    <property type="entry name" value="Znf_C2H2_sf"/>
</dbReference>
<comment type="catalytic activity">
    <reaction evidence="11">
        <text>dCMP + H2O + H(+) = dUMP + NH4(+)</text>
        <dbReference type="Rhea" id="RHEA:22924"/>
        <dbReference type="ChEBI" id="CHEBI:15377"/>
        <dbReference type="ChEBI" id="CHEBI:15378"/>
        <dbReference type="ChEBI" id="CHEBI:28938"/>
        <dbReference type="ChEBI" id="CHEBI:57566"/>
        <dbReference type="ChEBI" id="CHEBI:246422"/>
        <dbReference type="EC" id="3.5.4.12"/>
    </reaction>
</comment>
<evidence type="ECO:0000313" key="18">
    <source>
        <dbReference type="Proteomes" id="UP001620645"/>
    </source>
</evidence>
<feature type="compositionally biased region" description="Low complexity" evidence="14">
    <location>
        <begin position="309"/>
        <end position="324"/>
    </location>
</feature>
<evidence type="ECO:0000256" key="7">
    <source>
        <dbReference type="ARBA" id="ARBA00022833"/>
    </source>
</evidence>
<dbReference type="GO" id="GO:0008270">
    <property type="term" value="F:zinc ion binding"/>
    <property type="evidence" value="ECO:0007669"/>
    <property type="project" value="UniProtKB-KW"/>
</dbReference>
<dbReference type="GO" id="GO:0004132">
    <property type="term" value="F:dCMP deaminase activity"/>
    <property type="evidence" value="ECO:0007669"/>
    <property type="project" value="UniProtKB-EC"/>
</dbReference>
<accession>A0ABD2II71</accession>
<comment type="caution">
    <text evidence="17">The sequence shown here is derived from an EMBL/GenBank/DDBJ whole genome shotgun (WGS) entry which is preliminary data.</text>
</comment>
<dbReference type="GO" id="GO:0009165">
    <property type="term" value="P:nucleotide biosynthetic process"/>
    <property type="evidence" value="ECO:0007669"/>
    <property type="project" value="UniProtKB-KW"/>
</dbReference>
<keyword evidence="4" id="KW-0545">Nucleotide biosynthesis</keyword>
<evidence type="ECO:0000256" key="5">
    <source>
        <dbReference type="ARBA" id="ARBA00022771"/>
    </source>
</evidence>
<dbReference type="PROSITE" id="PS51747">
    <property type="entry name" value="CYT_DCMP_DEAMINASES_2"/>
    <property type="match status" value="1"/>
</dbReference>
<dbReference type="PANTHER" id="PTHR11086:SF18">
    <property type="entry name" value="DEOXYCYTIDYLATE DEAMINASE"/>
    <property type="match status" value="1"/>
</dbReference>
<proteinExistence type="inferred from homology"/>
<dbReference type="InterPro" id="IPR003656">
    <property type="entry name" value="Znf_BED"/>
</dbReference>
<keyword evidence="6" id="KW-0378">Hydrolase</keyword>
<comment type="cofactor">
    <cofactor evidence="1">
        <name>Zn(2+)</name>
        <dbReference type="ChEBI" id="CHEBI:29105"/>
    </cofactor>
</comment>
<dbReference type="EMBL" id="JBICCN010000309">
    <property type="protein sequence ID" value="KAL3078807.1"/>
    <property type="molecule type" value="Genomic_DNA"/>
</dbReference>
<feature type="domain" description="CMP/dCMP-type deaminase" evidence="16">
    <location>
        <begin position="373"/>
        <end position="500"/>
    </location>
</feature>
<dbReference type="InterPro" id="IPR016192">
    <property type="entry name" value="APOBEC/CMP_deaminase_Zn-bd"/>
</dbReference>
<evidence type="ECO:0000256" key="2">
    <source>
        <dbReference type="ARBA" id="ARBA00006576"/>
    </source>
</evidence>
<dbReference type="SUPFAM" id="SSF57667">
    <property type="entry name" value="beta-beta-alpha zinc fingers"/>
    <property type="match status" value="1"/>
</dbReference>
<dbReference type="PROSITE" id="PS00903">
    <property type="entry name" value="CYT_DCMP_DEAMINASES_1"/>
    <property type="match status" value="1"/>
</dbReference>
<reference evidence="17 18" key="1">
    <citation type="submission" date="2024-10" db="EMBL/GenBank/DDBJ databases">
        <authorList>
            <person name="Kim D."/>
        </authorList>
    </citation>
    <scope>NUCLEOTIDE SEQUENCE [LARGE SCALE GENOMIC DNA]</scope>
    <source>
        <strain evidence="17">Taebaek</strain>
    </source>
</reference>
<dbReference type="Pfam" id="PF00383">
    <property type="entry name" value="dCMP_cyt_deam_1"/>
    <property type="match status" value="1"/>
</dbReference>
<evidence type="ECO:0000256" key="4">
    <source>
        <dbReference type="ARBA" id="ARBA00022727"/>
    </source>
</evidence>